<feature type="region of interest" description="Disordered" evidence="1">
    <location>
        <begin position="1"/>
        <end position="79"/>
    </location>
</feature>
<reference evidence="2" key="3">
    <citation type="submission" date="2014-01" db="EMBL/GenBank/DDBJ databases">
        <title>Evolution of pathogenesis and genome organization in the Tremellales.</title>
        <authorList>
            <person name="Cuomo C."/>
            <person name="Litvintseva A."/>
            <person name="Heitman J."/>
            <person name="Chen Y."/>
            <person name="Sun S."/>
            <person name="Springer D."/>
            <person name="Dromer F."/>
            <person name="Young S."/>
            <person name="Zeng Q."/>
            <person name="Chapman S."/>
            <person name="Gujja S."/>
            <person name="Saif S."/>
            <person name="Birren B."/>
        </authorList>
    </citation>
    <scope>NUCLEOTIDE SEQUENCE</scope>
    <source>
        <strain evidence="2">CBS 10118</strain>
    </source>
</reference>
<feature type="compositionally biased region" description="Polar residues" evidence="1">
    <location>
        <begin position="45"/>
        <end position="68"/>
    </location>
</feature>
<accession>A0A1B9FVR9</accession>
<feature type="region of interest" description="Disordered" evidence="1">
    <location>
        <begin position="94"/>
        <end position="118"/>
    </location>
</feature>
<reference evidence="2" key="1">
    <citation type="submission" date="2013-07" db="EMBL/GenBank/DDBJ databases">
        <title>The Genome Sequence of Cryptococcus bestiolae CBS10118.</title>
        <authorList>
            <consortium name="The Broad Institute Genome Sequencing Platform"/>
            <person name="Cuomo C."/>
            <person name="Litvintseva A."/>
            <person name="Chen Y."/>
            <person name="Heitman J."/>
            <person name="Sun S."/>
            <person name="Springer D."/>
            <person name="Dromer F."/>
            <person name="Young S.K."/>
            <person name="Zeng Q."/>
            <person name="Gargeya S."/>
            <person name="Fitzgerald M."/>
            <person name="Abouelleil A."/>
            <person name="Alvarado L."/>
            <person name="Berlin A.M."/>
            <person name="Chapman S.B."/>
            <person name="Dewar J."/>
            <person name="Goldberg J."/>
            <person name="Griggs A."/>
            <person name="Gujja S."/>
            <person name="Hansen M."/>
            <person name="Howarth C."/>
            <person name="Imamovic A."/>
            <person name="Larimer J."/>
            <person name="McCowan C."/>
            <person name="Murphy C."/>
            <person name="Pearson M."/>
            <person name="Priest M."/>
            <person name="Roberts A."/>
            <person name="Saif S."/>
            <person name="Shea T."/>
            <person name="Sykes S."/>
            <person name="Wortman J."/>
            <person name="Nusbaum C."/>
            <person name="Birren B."/>
        </authorList>
    </citation>
    <scope>NUCLEOTIDE SEQUENCE [LARGE SCALE GENOMIC DNA]</scope>
    <source>
        <strain evidence="2">CBS 10118</strain>
    </source>
</reference>
<evidence type="ECO:0000313" key="2">
    <source>
        <dbReference type="EMBL" id="OCF22869.1"/>
    </source>
</evidence>
<organism evidence="2">
    <name type="scientific">Kwoniella bestiolae CBS 10118</name>
    <dbReference type="NCBI Taxonomy" id="1296100"/>
    <lineage>
        <taxon>Eukaryota</taxon>
        <taxon>Fungi</taxon>
        <taxon>Dikarya</taxon>
        <taxon>Basidiomycota</taxon>
        <taxon>Agaricomycotina</taxon>
        <taxon>Tremellomycetes</taxon>
        <taxon>Tremellales</taxon>
        <taxon>Cryptococcaceae</taxon>
        <taxon>Kwoniella</taxon>
    </lineage>
</organism>
<dbReference type="AlphaFoldDB" id="A0A1B9FVR9"/>
<keyword evidence="4" id="KW-1185">Reference proteome</keyword>
<proteinExistence type="predicted"/>
<sequence length="266" mass="29383">MDQHAQPPSPPGAPDITFEDETLFDDDGDGFDDLSYPGLKLQPFEASSLNPDVNVTATRPVSRPSSAHSGDHPPRRTTWPSGLAEEIAKVTYFPFPESGSGTSRQEEEESTLSSVDRRRFLSNAERAQTLGGPIASQTTAEEPHNPSAIDIIQSSANLPKFPTVGITYKYNGETQEHFNSRANLAAVQTKSLTDLKLAITSNYWALEFFANQPDLQLTGAQNFGLKSANSIIEVDGLPKDDVTKEWVEYWDTQKAKLREHRYELGQ</sequence>
<gene>
    <name evidence="2" type="ORF">I302_07216</name>
    <name evidence="3" type="ORF">I302_108409</name>
</gene>
<dbReference type="GeneID" id="30211615"/>
<dbReference type="Proteomes" id="UP000092730">
    <property type="component" value="Chromosome 7"/>
</dbReference>
<dbReference type="KEGG" id="kbi:30211615"/>
<dbReference type="EMBL" id="CP144547">
    <property type="protein sequence ID" value="WVW86365.1"/>
    <property type="molecule type" value="Genomic_DNA"/>
</dbReference>
<dbReference type="EMBL" id="KI894024">
    <property type="protein sequence ID" value="OCF22869.1"/>
    <property type="molecule type" value="Genomic_DNA"/>
</dbReference>
<reference evidence="3" key="4">
    <citation type="submission" date="2024-02" db="EMBL/GenBank/DDBJ databases">
        <title>Comparative genomics of Cryptococcus and Kwoniella reveals pathogenesis evolution and contrasting modes of karyotype evolution via chromosome fusion or intercentromeric recombination.</title>
        <authorList>
            <person name="Coelho M.A."/>
            <person name="David-Palma M."/>
            <person name="Shea T."/>
            <person name="Bowers K."/>
            <person name="McGinley-Smith S."/>
            <person name="Mohammad A.W."/>
            <person name="Gnirke A."/>
            <person name="Yurkov A.M."/>
            <person name="Nowrousian M."/>
            <person name="Sun S."/>
            <person name="Cuomo C.A."/>
            <person name="Heitman J."/>
        </authorList>
    </citation>
    <scope>NUCLEOTIDE SEQUENCE</scope>
    <source>
        <strain evidence="3">CBS 10118</strain>
    </source>
</reference>
<protein>
    <submittedName>
        <fullName evidence="2">Uncharacterized protein</fullName>
    </submittedName>
</protein>
<evidence type="ECO:0000313" key="3">
    <source>
        <dbReference type="EMBL" id="WVW86365.1"/>
    </source>
</evidence>
<evidence type="ECO:0000256" key="1">
    <source>
        <dbReference type="SAM" id="MobiDB-lite"/>
    </source>
</evidence>
<name>A0A1B9FVR9_9TREE</name>
<reference evidence="3" key="2">
    <citation type="submission" date="2013-07" db="EMBL/GenBank/DDBJ databases">
        <authorList>
            <consortium name="The Broad Institute Genome Sequencing Platform"/>
            <person name="Cuomo C."/>
            <person name="Litvintseva A."/>
            <person name="Chen Y."/>
            <person name="Heitman J."/>
            <person name="Sun S."/>
            <person name="Springer D."/>
            <person name="Dromer F."/>
            <person name="Young S.K."/>
            <person name="Zeng Q."/>
            <person name="Gargeya S."/>
            <person name="Fitzgerald M."/>
            <person name="Abouelleil A."/>
            <person name="Alvarado L."/>
            <person name="Berlin A.M."/>
            <person name="Chapman S.B."/>
            <person name="Dewar J."/>
            <person name="Goldberg J."/>
            <person name="Griggs A."/>
            <person name="Gujja S."/>
            <person name="Hansen M."/>
            <person name="Howarth C."/>
            <person name="Imamovic A."/>
            <person name="Larimer J."/>
            <person name="McCowan C."/>
            <person name="Murphy C."/>
            <person name="Pearson M."/>
            <person name="Priest M."/>
            <person name="Roberts A."/>
            <person name="Saif S."/>
            <person name="Shea T."/>
            <person name="Sykes S."/>
            <person name="Wortman J."/>
            <person name="Nusbaum C."/>
            <person name="Birren B."/>
        </authorList>
    </citation>
    <scope>NUCLEOTIDE SEQUENCE</scope>
    <source>
        <strain evidence="3">CBS 10118</strain>
    </source>
</reference>
<feature type="compositionally biased region" description="Acidic residues" evidence="1">
    <location>
        <begin position="17"/>
        <end position="32"/>
    </location>
</feature>
<evidence type="ECO:0000313" key="4">
    <source>
        <dbReference type="Proteomes" id="UP000092730"/>
    </source>
</evidence>
<dbReference type="VEuPathDB" id="FungiDB:I302_07216"/>
<dbReference type="RefSeq" id="XP_019043939.1">
    <property type="nucleotide sequence ID" value="XM_019193816.1"/>
</dbReference>